<dbReference type="GO" id="GO:0008519">
    <property type="term" value="F:ammonium channel activity"/>
    <property type="evidence" value="ECO:0007669"/>
    <property type="project" value="InterPro"/>
</dbReference>
<gene>
    <name evidence="10" type="ORF">Lalb_Chr25g0289761</name>
</gene>
<feature type="domain" description="Ammonium transporter AmtB-like" evidence="9">
    <location>
        <begin position="21"/>
        <end position="96"/>
    </location>
</feature>
<evidence type="ECO:0000256" key="8">
    <source>
        <dbReference type="SAM" id="Phobius"/>
    </source>
</evidence>
<reference evidence="11" key="1">
    <citation type="journal article" date="2020" name="Nat. Commun.">
        <title>Genome sequence of the cluster root forming white lupin.</title>
        <authorList>
            <person name="Hufnagel B."/>
            <person name="Marques A."/>
            <person name="Soriano A."/>
            <person name="Marques L."/>
            <person name="Divol F."/>
            <person name="Doumas P."/>
            <person name="Sallet E."/>
            <person name="Mancinotti D."/>
            <person name="Carrere S."/>
            <person name="Marande W."/>
            <person name="Arribat S."/>
            <person name="Keller J."/>
            <person name="Huneau C."/>
            <person name="Blein T."/>
            <person name="Aime D."/>
            <person name="Laguerre M."/>
            <person name="Taylor J."/>
            <person name="Schubert V."/>
            <person name="Nelson M."/>
            <person name="Geu-Flores F."/>
            <person name="Crespi M."/>
            <person name="Gallardo-Guerrero K."/>
            <person name="Delaux P.-M."/>
            <person name="Salse J."/>
            <person name="Berges H."/>
            <person name="Guyot R."/>
            <person name="Gouzy J."/>
            <person name="Peret B."/>
        </authorList>
    </citation>
    <scope>NUCLEOTIDE SEQUENCE [LARGE SCALE GENOMIC DNA]</scope>
    <source>
        <strain evidence="11">cv. Amiga</strain>
    </source>
</reference>
<name>A0A6A4N1A4_LUPAL</name>
<dbReference type="Pfam" id="PF00909">
    <property type="entry name" value="Ammonium_transp"/>
    <property type="match status" value="1"/>
</dbReference>
<proteinExistence type="inferred from homology"/>
<dbReference type="SUPFAM" id="SSF111352">
    <property type="entry name" value="Ammonium transporter"/>
    <property type="match status" value="1"/>
</dbReference>
<keyword evidence="4 8" id="KW-0812">Transmembrane</keyword>
<accession>A0A6A4N1A4</accession>
<dbReference type="PANTHER" id="PTHR11730">
    <property type="entry name" value="AMMONIUM TRANSPORTER"/>
    <property type="match status" value="1"/>
</dbReference>
<evidence type="ECO:0000256" key="5">
    <source>
        <dbReference type="ARBA" id="ARBA00022989"/>
    </source>
</evidence>
<keyword evidence="3" id="KW-0813">Transport</keyword>
<evidence type="ECO:0000256" key="3">
    <source>
        <dbReference type="ARBA" id="ARBA00022448"/>
    </source>
</evidence>
<dbReference type="OrthoDB" id="534912at2759"/>
<dbReference type="Proteomes" id="UP000447434">
    <property type="component" value="Chromosome 25"/>
</dbReference>
<keyword evidence="6 8" id="KW-0472">Membrane</keyword>
<comment type="caution">
    <text evidence="10">The sequence shown here is derived from an EMBL/GenBank/DDBJ whole genome shotgun (WGS) entry which is preliminary data.</text>
</comment>
<dbReference type="PANTHER" id="PTHR11730:SF6">
    <property type="entry name" value="AMMONIUM TRANSPORTER"/>
    <property type="match status" value="1"/>
</dbReference>
<comment type="subcellular location">
    <subcellularLocation>
        <location evidence="1">Membrane</location>
        <topology evidence="1">Multi-pass membrane protein</topology>
    </subcellularLocation>
</comment>
<keyword evidence="11" id="KW-1185">Reference proteome</keyword>
<feature type="transmembrane region" description="Helical" evidence="8">
    <location>
        <begin position="48"/>
        <end position="66"/>
    </location>
</feature>
<keyword evidence="7" id="KW-0924">Ammonia transport</keyword>
<feature type="transmembrane region" description="Helical" evidence="8">
    <location>
        <begin position="12"/>
        <end position="36"/>
    </location>
</feature>
<evidence type="ECO:0000256" key="7">
    <source>
        <dbReference type="ARBA" id="ARBA00023177"/>
    </source>
</evidence>
<evidence type="ECO:0000313" key="10">
    <source>
        <dbReference type="EMBL" id="KAE9585515.1"/>
    </source>
</evidence>
<dbReference type="Gene3D" id="1.10.3430.10">
    <property type="entry name" value="Ammonium transporter AmtB like domains"/>
    <property type="match status" value="1"/>
</dbReference>
<dbReference type="AlphaFoldDB" id="A0A6A4N1A4"/>
<keyword evidence="5 8" id="KW-1133">Transmembrane helix</keyword>
<sequence>MVTFLSFTAGVLLWTLGLKSCGFLAAWVLIGCNVLAEKLKYDDPLEAALLHGGCGIWGIIFTALFSKKQYVNEIYLGFSDRPNGFFMGRVEKYWQHML</sequence>
<organism evidence="10 11">
    <name type="scientific">Lupinus albus</name>
    <name type="common">White lupine</name>
    <name type="synonym">Lupinus termis</name>
    <dbReference type="NCBI Taxonomy" id="3870"/>
    <lineage>
        <taxon>Eukaryota</taxon>
        <taxon>Viridiplantae</taxon>
        <taxon>Streptophyta</taxon>
        <taxon>Embryophyta</taxon>
        <taxon>Tracheophyta</taxon>
        <taxon>Spermatophyta</taxon>
        <taxon>Magnoliopsida</taxon>
        <taxon>eudicotyledons</taxon>
        <taxon>Gunneridae</taxon>
        <taxon>Pentapetalae</taxon>
        <taxon>rosids</taxon>
        <taxon>fabids</taxon>
        <taxon>Fabales</taxon>
        <taxon>Fabaceae</taxon>
        <taxon>Papilionoideae</taxon>
        <taxon>50 kb inversion clade</taxon>
        <taxon>genistoids sensu lato</taxon>
        <taxon>core genistoids</taxon>
        <taxon>Genisteae</taxon>
        <taxon>Lupinus</taxon>
    </lineage>
</organism>
<evidence type="ECO:0000256" key="4">
    <source>
        <dbReference type="ARBA" id="ARBA00022692"/>
    </source>
</evidence>
<evidence type="ECO:0000256" key="6">
    <source>
        <dbReference type="ARBA" id="ARBA00023136"/>
    </source>
</evidence>
<comment type="similarity">
    <text evidence="2">Belongs to the ammonia transporter channel (TC 1.A.11.2) family.</text>
</comment>
<dbReference type="InterPro" id="IPR029020">
    <property type="entry name" value="Ammonium/urea_transptr"/>
</dbReference>
<protein>
    <submittedName>
        <fullName evidence="10">Putative ammonium transporter AmtB-like domain-containing protein</fullName>
    </submittedName>
</protein>
<evidence type="ECO:0000259" key="9">
    <source>
        <dbReference type="Pfam" id="PF00909"/>
    </source>
</evidence>
<evidence type="ECO:0000256" key="2">
    <source>
        <dbReference type="ARBA" id="ARBA00005887"/>
    </source>
</evidence>
<dbReference type="GO" id="GO:0097272">
    <property type="term" value="P:ammonium homeostasis"/>
    <property type="evidence" value="ECO:0007669"/>
    <property type="project" value="TreeGrafter"/>
</dbReference>
<dbReference type="EMBL" id="WOCE01000025">
    <property type="protein sequence ID" value="KAE9585515.1"/>
    <property type="molecule type" value="Genomic_DNA"/>
</dbReference>
<dbReference type="InterPro" id="IPR024041">
    <property type="entry name" value="NH4_transpt_AmtB-like_dom"/>
</dbReference>
<evidence type="ECO:0000256" key="1">
    <source>
        <dbReference type="ARBA" id="ARBA00004141"/>
    </source>
</evidence>
<evidence type="ECO:0000313" key="11">
    <source>
        <dbReference type="Proteomes" id="UP000447434"/>
    </source>
</evidence>
<dbReference type="GO" id="GO:0005886">
    <property type="term" value="C:plasma membrane"/>
    <property type="evidence" value="ECO:0007669"/>
    <property type="project" value="TreeGrafter"/>
</dbReference>